<feature type="transmembrane region" description="Helical" evidence="2">
    <location>
        <begin position="426"/>
        <end position="448"/>
    </location>
</feature>
<dbReference type="EMBL" id="SNRW01013603">
    <property type="protein sequence ID" value="KAA6372434.1"/>
    <property type="molecule type" value="Genomic_DNA"/>
</dbReference>
<gene>
    <name evidence="3" type="ORF">EZS28_032038</name>
</gene>
<dbReference type="Proteomes" id="UP000324800">
    <property type="component" value="Unassembled WGS sequence"/>
</dbReference>
<feature type="compositionally biased region" description="Acidic residues" evidence="1">
    <location>
        <begin position="126"/>
        <end position="135"/>
    </location>
</feature>
<feature type="compositionally biased region" description="Basic and acidic residues" evidence="1">
    <location>
        <begin position="194"/>
        <end position="216"/>
    </location>
</feature>
<evidence type="ECO:0000256" key="2">
    <source>
        <dbReference type="SAM" id="Phobius"/>
    </source>
</evidence>
<keyword evidence="2" id="KW-0472">Membrane</keyword>
<proteinExistence type="predicted"/>
<keyword evidence="2" id="KW-1133">Transmembrane helix</keyword>
<accession>A0A5J4UQJ8</accession>
<keyword evidence="2" id="KW-0812">Transmembrane</keyword>
<evidence type="ECO:0000313" key="3">
    <source>
        <dbReference type="EMBL" id="KAA6372434.1"/>
    </source>
</evidence>
<sequence length="453" mass="52944">MRGAETSATSISYTIQVSNVDASIKKLVVLPTPYIGEAFAKAFAAHKARSVLENEIELVSQLEVQLMDVADVSAPRITFLDKRPRIIEGDDQDDDYYDDEDDYEEEDSEEDEDEDDDKDYDSKRDEDEDDEDEYIDEGKQNREKRKDGQKDQREDDSPNNEDDSKSSDSSKSEDEESQGSKFSKASNASIHLGPHRETAAERAQRQERQQAAQEYRRAEERLMKRLRHQWERQNKRAERRKKRAAEREERRQVRLFQRQQEFKQRQMLEFERKQAHFRGVHPSKHVSCFVSSNWRGDDIVDENEKQINPILKEIDQSKNSGDLRLAKINDYKQKRKEYYLAIQQDEFKIAPSSRTSHYIYTYEDKTSSSLSMSNQISFERDRKAAGASESNLEEDQDFLLSPSIEHEIQFRQPAAFLLTPTTQTELMYALFAACPSLDLLYASLLTALRRKRR</sequence>
<reference evidence="3 4" key="1">
    <citation type="submission" date="2019-03" db="EMBL/GenBank/DDBJ databases">
        <title>Single cell metagenomics reveals metabolic interactions within the superorganism composed of flagellate Streblomastix strix and complex community of Bacteroidetes bacteria on its surface.</title>
        <authorList>
            <person name="Treitli S.C."/>
            <person name="Kolisko M."/>
            <person name="Husnik F."/>
            <person name="Keeling P."/>
            <person name="Hampl V."/>
        </authorList>
    </citation>
    <scope>NUCLEOTIDE SEQUENCE [LARGE SCALE GENOMIC DNA]</scope>
    <source>
        <strain evidence="3">ST1C</strain>
    </source>
</reference>
<feature type="compositionally biased region" description="Acidic residues" evidence="1">
    <location>
        <begin position="89"/>
        <end position="119"/>
    </location>
</feature>
<feature type="compositionally biased region" description="Basic and acidic residues" evidence="1">
    <location>
        <begin position="136"/>
        <end position="172"/>
    </location>
</feature>
<dbReference type="AlphaFoldDB" id="A0A5J4UQJ8"/>
<evidence type="ECO:0000256" key="1">
    <source>
        <dbReference type="SAM" id="MobiDB-lite"/>
    </source>
</evidence>
<organism evidence="3 4">
    <name type="scientific">Streblomastix strix</name>
    <dbReference type="NCBI Taxonomy" id="222440"/>
    <lineage>
        <taxon>Eukaryota</taxon>
        <taxon>Metamonada</taxon>
        <taxon>Preaxostyla</taxon>
        <taxon>Oxymonadida</taxon>
        <taxon>Streblomastigidae</taxon>
        <taxon>Streblomastix</taxon>
    </lineage>
</organism>
<feature type="region of interest" description="Disordered" evidence="1">
    <location>
        <begin position="231"/>
        <end position="251"/>
    </location>
</feature>
<name>A0A5J4UQJ8_9EUKA</name>
<feature type="compositionally biased region" description="Polar residues" evidence="1">
    <location>
        <begin position="179"/>
        <end position="189"/>
    </location>
</feature>
<comment type="caution">
    <text evidence="3">The sequence shown here is derived from an EMBL/GenBank/DDBJ whole genome shotgun (WGS) entry which is preliminary data.</text>
</comment>
<feature type="region of interest" description="Disordered" evidence="1">
    <location>
        <begin position="88"/>
        <end position="216"/>
    </location>
</feature>
<protein>
    <submittedName>
        <fullName evidence="3">Uncharacterized protein</fullName>
    </submittedName>
</protein>
<evidence type="ECO:0000313" key="4">
    <source>
        <dbReference type="Proteomes" id="UP000324800"/>
    </source>
</evidence>